<dbReference type="InterPro" id="IPR015655">
    <property type="entry name" value="PP2C"/>
</dbReference>
<dbReference type="Gene3D" id="3.60.40.10">
    <property type="entry name" value="PPM-type phosphatase domain"/>
    <property type="match status" value="1"/>
</dbReference>
<dbReference type="NCBIfam" id="NF033484">
    <property type="entry name" value="Stp1_PP2C_phos"/>
    <property type="match status" value="1"/>
</dbReference>
<gene>
    <name evidence="2" type="ORF">THIOM_004292</name>
</gene>
<dbReference type="PANTHER" id="PTHR47992">
    <property type="entry name" value="PROTEIN PHOSPHATASE"/>
    <property type="match status" value="1"/>
</dbReference>
<evidence type="ECO:0000313" key="3">
    <source>
        <dbReference type="Proteomes" id="UP000076962"/>
    </source>
</evidence>
<sequence length="278" mass="30816">MCVEIVCRTDTGQVREHNEDCIGGDESLGVAIVADGMGGYQAGEVASATAVKIIMEQLDSLFKTSTHLKRYSATMLLEQAVLKANQAIYKMAENQIHYSGMGTTVVAVLFHNDSISVAHVGDSRLYRLRGNDFRQLTKDHSVLQELIDCGYYTPEKARHSQHRHTITRALGIEQNVNIEIQEDRVLYQDIYLLCSDGLSDMLDENEMYTIVSSKNHSLKQAAQLLIEAANDKGGKDNISLILVRPLHIAQKGRLRSLFSLSGSSGFSAPLLSKRGLRY</sequence>
<accession>A0A176RW98</accession>
<dbReference type="Proteomes" id="UP000076962">
    <property type="component" value="Unassembled WGS sequence"/>
</dbReference>
<organism evidence="2 3">
    <name type="scientific">Candidatus Thiomargarita nelsonii</name>
    <dbReference type="NCBI Taxonomy" id="1003181"/>
    <lineage>
        <taxon>Bacteria</taxon>
        <taxon>Pseudomonadati</taxon>
        <taxon>Pseudomonadota</taxon>
        <taxon>Gammaproteobacteria</taxon>
        <taxon>Thiotrichales</taxon>
        <taxon>Thiotrichaceae</taxon>
        <taxon>Thiomargarita</taxon>
    </lineage>
</organism>
<dbReference type="InterPro" id="IPR001932">
    <property type="entry name" value="PPM-type_phosphatase-like_dom"/>
</dbReference>
<protein>
    <submittedName>
        <fullName evidence="2">Protein phosphatase 2C-like protein</fullName>
    </submittedName>
</protein>
<dbReference type="PROSITE" id="PS51746">
    <property type="entry name" value="PPM_2"/>
    <property type="match status" value="1"/>
</dbReference>
<dbReference type="SMART" id="SM00331">
    <property type="entry name" value="PP2C_SIG"/>
    <property type="match status" value="1"/>
</dbReference>
<name>A0A176RW98_9GAMM</name>
<reference evidence="2 3" key="1">
    <citation type="submission" date="2016-05" db="EMBL/GenBank/DDBJ databases">
        <title>Single-cell genome of chain-forming Candidatus Thiomargarita nelsonii and comparison to other large sulfur-oxidizing bacteria.</title>
        <authorList>
            <person name="Winkel M."/>
            <person name="Salman V."/>
            <person name="Woyke T."/>
            <person name="Schulz-Vogt H."/>
            <person name="Richter M."/>
            <person name="Flood B."/>
            <person name="Bailey J."/>
            <person name="Amann R."/>
            <person name="Mussmann M."/>
        </authorList>
    </citation>
    <scope>NUCLEOTIDE SEQUENCE [LARGE SCALE GENOMIC DNA]</scope>
    <source>
        <strain evidence="2 3">THI036</strain>
    </source>
</reference>
<evidence type="ECO:0000259" key="1">
    <source>
        <dbReference type="PROSITE" id="PS51746"/>
    </source>
</evidence>
<proteinExistence type="predicted"/>
<dbReference type="SUPFAM" id="SSF81606">
    <property type="entry name" value="PP2C-like"/>
    <property type="match status" value="1"/>
</dbReference>
<keyword evidence="3" id="KW-1185">Reference proteome</keyword>
<dbReference type="GO" id="GO:0004722">
    <property type="term" value="F:protein serine/threonine phosphatase activity"/>
    <property type="evidence" value="ECO:0007669"/>
    <property type="project" value="InterPro"/>
</dbReference>
<dbReference type="CDD" id="cd00143">
    <property type="entry name" value="PP2Cc"/>
    <property type="match status" value="1"/>
</dbReference>
<evidence type="ECO:0000313" key="2">
    <source>
        <dbReference type="EMBL" id="OAD20030.1"/>
    </source>
</evidence>
<dbReference type="PATRIC" id="fig|1003181.4.peg.5655"/>
<comment type="caution">
    <text evidence="2">The sequence shown here is derived from an EMBL/GenBank/DDBJ whole genome shotgun (WGS) entry which is preliminary data.</text>
</comment>
<dbReference type="InterPro" id="IPR036457">
    <property type="entry name" value="PPM-type-like_dom_sf"/>
</dbReference>
<dbReference type="Pfam" id="PF13672">
    <property type="entry name" value="PP2C_2"/>
    <property type="match status" value="1"/>
</dbReference>
<dbReference type="AlphaFoldDB" id="A0A176RW98"/>
<dbReference type="SMART" id="SM00332">
    <property type="entry name" value="PP2Cc"/>
    <property type="match status" value="1"/>
</dbReference>
<feature type="domain" description="PPM-type phosphatase" evidence="1">
    <location>
        <begin position="5"/>
        <end position="245"/>
    </location>
</feature>
<dbReference type="EMBL" id="LUTY01002574">
    <property type="protein sequence ID" value="OAD20030.1"/>
    <property type="molecule type" value="Genomic_DNA"/>
</dbReference>